<dbReference type="Gene3D" id="3.40.50.850">
    <property type="entry name" value="Isochorismatase-like"/>
    <property type="match status" value="1"/>
</dbReference>
<sequence>MLVVDMQNDFVADGTPFHSAQAHAMVPRLAATLNACRNFGTRVVFTHMCIVATAATWGVSRTSTPPSPTRQR</sequence>
<dbReference type="EMBL" id="MWML01000791">
    <property type="protein sequence ID" value="TCG02743.1"/>
    <property type="molecule type" value="Genomic_DNA"/>
</dbReference>
<name>A0A4R0WYI1_9BURK</name>
<dbReference type="AlphaFoldDB" id="A0A4R0WYI1"/>
<dbReference type="Proteomes" id="UP000294200">
    <property type="component" value="Unassembled WGS sequence"/>
</dbReference>
<keyword evidence="3" id="KW-1185">Reference proteome</keyword>
<accession>A0A4R0WYI1</accession>
<gene>
    <name evidence="2" type="ORF">BZM27_53575</name>
</gene>
<evidence type="ECO:0000313" key="2">
    <source>
        <dbReference type="EMBL" id="TCG02743.1"/>
    </source>
</evidence>
<dbReference type="InterPro" id="IPR000868">
    <property type="entry name" value="Isochorismatase-like_dom"/>
</dbReference>
<dbReference type="Pfam" id="PF00857">
    <property type="entry name" value="Isochorismatase"/>
    <property type="match status" value="1"/>
</dbReference>
<protein>
    <recommendedName>
        <fullName evidence="1">Isochorismatase-like domain-containing protein</fullName>
    </recommendedName>
</protein>
<evidence type="ECO:0000313" key="3">
    <source>
        <dbReference type="Proteomes" id="UP000294200"/>
    </source>
</evidence>
<reference evidence="2 3" key="1">
    <citation type="submission" date="2017-02" db="EMBL/GenBank/DDBJ databases">
        <title>Paraburkholderia sophoroidis sp. nov. and Paraburkholderia steynii sp. nov. rhizobial symbionts of the fynbos legume Hypocalyptus sophoroides.</title>
        <authorList>
            <person name="Steenkamp E.T."/>
            <person name="Beukes C.W."/>
            <person name="Van Zyl E."/>
            <person name="Avontuur J."/>
            <person name="Chan W.Y."/>
            <person name="Hassen A."/>
            <person name="Palmer M."/>
            <person name="Mthombeni L."/>
            <person name="Phalane F."/>
            <person name="Sereme K."/>
            <person name="Venter S.N."/>
        </authorList>
    </citation>
    <scope>NUCLEOTIDE SEQUENCE [LARGE SCALE GENOMIC DNA]</scope>
    <source>
        <strain evidence="2 3">HC1.1ba</strain>
    </source>
</reference>
<comment type="caution">
    <text evidence="2">The sequence shown here is derived from an EMBL/GenBank/DDBJ whole genome shotgun (WGS) entry which is preliminary data.</text>
</comment>
<evidence type="ECO:0000259" key="1">
    <source>
        <dbReference type="Pfam" id="PF00857"/>
    </source>
</evidence>
<feature type="domain" description="Isochorismatase-like" evidence="1">
    <location>
        <begin position="2"/>
        <end position="51"/>
    </location>
</feature>
<dbReference type="InterPro" id="IPR036380">
    <property type="entry name" value="Isochorismatase-like_sf"/>
</dbReference>
<dbReference type="SUPFAM" id="SSF52499">
    <property type="entry name" value="Isochorismatase-like hydrolases"/>
    <property type="match status" value="1"/>
</dbReference>
<organism evidence="2 3">
    <name type="scientific">Paraburkholderia steynii</name>
    <dbReference type="NCBI Taxonomy" id="1245441"/>
    <lineage>
        <taxon>Bacteria</taxon>
        <taxon>Pseudomonadati</taxon>
        <taxon>Pseudomonadota</taxon>
        <taxon>Betaproteobacteria</taxon>
        <taxon>Burkholderiales</taxon>
        <taxon>Burkholderiaceae</taxon>
        <taxon>Paraburkholderia</taxon>
    </lineage>
</organism>
<proteinExistence type="predicted"/>